<dbReference type="HOGENOM" id="CLU_112567_0_1_2"/>
<name>K0IB11_NITGG</name>
<keyword evidence="3" id="KW-1185">Reference proteome</keyword>
<dbReference type="BioCyc" id="CNIT1237085:G1324-1591-MONOMER"/>
<sequence length="140" mass="15864">MQERDAHSDSEIIKFYDLKNIAVVGMSKNEGKAAHYVPKYLIDHGYNVIPVNPTASEIQGRKSYPSVSSVPHKVDIVDIFRPSEDVPAVVEDALKKEGIKVIWMQEGIYSKEAERMAKEKGIEVVYNRCMLAEHERLFGD</sequence>
<organism evidence="2 3">
    <name type="scientific">Nitrososphaera gargensis (strain Ga9.2)</name>
    <dbReference type="NCBI Taxonomy" id="1237085"/>
    <lineage>
        <taxon>Archaea</taxon>
        <taxon>Nitrososphaerota</taxon>
        <taxon>Nitrososphaeria</taxon>
        <taxon>Nitrososphaerales</taxon>
        <taxon>Nitrososphaeraceae</taxon>
        <taxon>Nitrososphaera</taxon>
    </lineage>
</organism>
<accession>K0IB11</accession>
<feature type="domain" description="CoA-binding" evidence="1">
    <location>
        <begin position="14"/>
        <end position="108"/>
    </location>
</feature>
<dbReference type="OrthoDB" id="42776at2157"/>
<dbReference type="Proteomes" id="UP000008037">
    <property type="component" value="Chromosome"/>
</dbReference>
<evidence type="ECO:0000259" key="1">
    <source>
        <dbReference type="SMART" id="SM00881"/>
    </source>
</evidence>
<dbReference type="FunCoup" id="K0IB11">
    <property type="interactions" value="2"/>
</dbReference>
<dbReference type="PATRIC" id="fig|1237085.11.peg.1560"/>
<dbReference type="EMBL" id="CP002408">
    <property type="protein sequence ID" value="AFU58526.1"/>
    <property type="molecule type" value="Genomic_DNA"/>
</dbReference>
<dbReference type="Gene3D" id="3.40.50.720">
    <property type="entry name" value="NAD(P)-binding Rossmann-like Domain"/>
    <property type="match status" value="1"/>
</dbReference>
<dbReference type="InterPro" id="IPR036291">
    <property type="entry name" value="NAD(P)-bd_dom_sf"/>
</dbReference>
<dbReference type="InterPro" id="IPR003781">
    <property type="entry name" value="CoA-bd"/>
</dbReference>
<gene>
    <name evidence="2" type="ordered locus">Ngar_c15930</name>
</gene>
<dbReference type="PANTHER" id="PTHR33303:SF2">
    <property type="entry name" value="COA-BINDING DOMAIN-CONTAINING PROTEIN"/>
    <property type="match status" value="1"/>
</dbReference>
<dbReference type="KEGG" id="nga:Ngar_c15930"/>
<proteinExistence type="predicted"/>
<protein>
    <submittedName>
        <fullName evidence="2">Putative CoA-binding domain protein</fullName>
    </submittedName>
</protein>
<dbReference type="AlphaFoldDB" id="K0IB11"/>
<reference evidence="2 3" key="1">
    <citation type="journal article" date="2012" name="Environ. Microbiol.">
        <title>The genome of the ammonia-oxidizing Candidatus Nitrososphaera gargensis: insights into metabolic versatility and environmental adaptations.</title>
        <authorList>
            <person name="Spang A."/>
            <person name="Poehlein A."/>
            <person name="Offre P."/>
            <person name="Zumbragel S."/>
            <person name="Haider S."/>
            <person name="Rychlik N."/>
            <person name="Nowka B."/>
            <person name="Schmeisser C."/>
            <person name="Lebedeva E.V."/>
            <person name="Rattei T."/>
            <person name="Bohm C."/>
            <person name="Schmid M."/>
            <person name="Galushko A."/>
            <person name="Hatzenpichler R."/>
            <person name="Weinmaier T."/>
            <person name="Daniel R."/>
            <person name="Schleper C."/>
            <person name="Spieck E."/>
            <person name="Streit W."/>
            <person name="Wagner M."/>
        </authorList>
    </citation>
    <scope>NUCLEOTIDE SEQUENCE [LARGE SCALE GENOMIC DNA]</scope>
    <source>
        <strain evidence="3">Ga9.2</strain>
    </source>
</reference>
<dbReference type="PANTHER" id="PTHR33303">
    <property type="entry name" value="CYTOPLASMIC PROTEIN-RELATED"/>
    <property type="match status" value="1"/>
</dbReference>
<dbReference type="STRING" id="1237085.Ngar_c15930"/>
<dbReference type="SMART" id="SM00881">
    <property type="entry name" value="CoA_binding"/>
    <property type="match status" value="1"/>
</dbReference>
<dbReference type="RefSeq" id="WP_015019063.1">
    <property type="nucleotide sequence ID" value="NC_018719.1"/>
</dbReference>
<evidence type="ECO:0000313" key="2">
    <source>
        <dbReference type="EMBL" id="AFU58526.1"/>
    </source>
</evidence>
<dbReference type="SUPFAM" id="SSF51735">
    <property type="entry name" value="NAD(P)-binding Rossmann-fold domains"/>
    <property type="match status" value="1"/>
</dbReference>
<evidence type="ECO:0000313" key="3">
    <source>
        <dbReference type="Proteomes" id="UP000008037"/>
    </source>
</evidence>
<dbReference type="GeneID" id="13797852"/>
<dbReference type="InParanoid" id="K0IB11"/>
<dbReference type="Pfam" id="PF13380">
    <property type="entry name" value="CoA_binding_2"/>
    <property type="match status" value="1"/>
</dbReference>